<dbReference type="Proteomes" id="UP000199382">
    <property type="component" value="Unassembled WGS sequence"/>
</dbReference>
<feature type="transmembrane region" description="Helical" evidence="1">
    <location>
        <begin position="35"/>
        <end position="59"/>
    </location>
</feature>
<dbReference type="InterPro" id="IPR021309">
    <property type="entry name" value="YgaP-like_TM"/>
</dbReference>
<dbReference type="AlphaFoldDB" id="A0A1G8ME69"/>
<feature type="domain" description="Inner membrane protein YgaP-like transmembrane" evidence="2">
    <location>
        <begin position="1"/>
        <end position="66"/>
    </location>
</feature>
<name>A0A1G8ME69_9RHOB</name>
<accession>A0A1G8ME69</accession>
<dbReference type="RefSeq" id="WP_093150174.1">
    <property type="nucleotide sequence ID" value="NZ_FNEK01000005.1"/>
</dbReference>
<organism evidence="3 4">
    <name type="scientific">Aliiruegeria lutimaris</name>
    <dbReference type="NCBI Taxonomy" id="571298"/>
    <lineage>
        <taxon>Bacteria</taxon>
        <taxon>Pseudomonadati</taxon>
        <taxon>Pseudomonadota</taxon>
        <taxon>Alphaproteobacteria</taxon>
        <taxon>Rhodobacterales</taxon>
        <taxon>Roseobacteraceae</taxon>
        <taxon>Aliiruegeria</taxon>
    </lineage>
</organism>
<sequence length="69" mass="7242">MTKNMGSADRIARVVIGVVLLILAFSAGWSTLWTAIAAIVGLVMLATAAMGYCPPYAILGIKTCKRDNA</sequence>
<protein>
    <recommendedName>
        <fullName evidence="2">Inner membrane protein YgaP-like transmembrane domain-containing protein</fullName>
    </recommendedName>
</protein>
<evidence type="ECO:0000259" key="2">
    <source>
        <dbReference type="Pfam" id="PF11127"/>
    </source>
</evidence>
<evidence type="ECO:0000256" key="1">
    <source>
        <dbReference type="SAM" id="Phobius"/>
    </source>
</evidence>
<dbReference type="Gene3D" id="6.10.140.1340">
    <property type="match status" value="1"/>
</dbReference>
<proteinExistence type="predicted"/>
<reference evidence="3 4" key="1">
    <citation type="submission" date="2016-10" db="EMBL/GenBank/DDBJ databases">
        <authorList>
            <person name="de Groot N.N."/>
        </authorList>
    </citation>
    <scope>NUCLEOTIDE SEQUENCE [LARGE SCALE GENOMIC DNA]</scope>
    <source>
        <strain evidence="3 4">DSM 25294</strain>
    </source>
</reference>
<keyword evidence="1" id="KW-1133">Transmembrane helix</keyword>
<keyword evidence="1" id="KW-0812">Transmembrane</keyword>
<evidence type="ECO:0000313" key="4">
    <source>
        <dbReference type="Proteomes" id="UP000199382"/>
    </source>
</evidence>
<keyword evidence="1" id="KW-0472">Membrane</keyword>
<dbReference type="EMBL" id="FNEK01000005">
    <property type="protein sequence ID" value="SDI66248.1"/>
    <property type="molecule type" value="Genomic_DNA"/>
</dbReference>
<gene>
    <name evidence="3" type="ORF">SAMN04488026_100597</name>
</gene>
<keyword evidence="4" id="KW-1185">Reference proteome</keyword>
<evidence type="ECO:0000313" key="3">
    <source>
        <dbReference type="EMBL" id="SDI66248.1"/>
    </source>
</evidence>
<dbReference type="OrthoDB" id="9804804at2"/>
<feature type="transmembrane region" description="Helical" evidence="1">
    <location>
        <begin position="12"/>
        <end position="29"/>
    </location>
</feature>
<dbReference type="STRING" id="571298.SAMN04488026_100597"/>
<dbReference type="Pfam" id="PF11127">
    <property type="entry name" value="YgaP-like_TM"/>
    <property type="match status" value="1"/>
</dbReference>